<comment type="caution">
    <text evidence="1">The sequence shown here is derived from an EMBL/GenBank/DDBJ whole genome shotgun (WGS) entry which is preliminary data.</text>
</comment>
<protein>
    <submittedName>
        <fullName evidence="1">Uncharacterized protein</fullName>
    </submittedName>
</protein>
<name>A0A0F9Q580_9ZZZZ</name>
<organism evidence="1">
    <name type="scientific">marine sediment metagenome</name>
    <dbReference type="NCBI Taxonomy" id="412755"/>
    <lineage>
        <taxon>unclassified sequences</taxon>
        <taxon>metagenomes</taxon>
        <taxon>ecological metagenomes</taxon>
    </lineage>
</organism>
<accession>A0A0F9Q580</accession>
<gene>
    <name evidence="1" type="ORF">LCGC14_1136630</name>
</gene>
<sequence>MFDKGDVYTIEGDAVRWVGVVTEYDEFGGIRAIEVAYNKQNGWLVGVSANIYFNVDRPGQRVLLVPLDRGKSIA</sequence>
<dbReference type="EMBL" id="LAZR01005363">
    <property type="protein sequence ID" value="KKN00553.1"/>
    <property type="molecule type" value="Genomic_DNA"/>
</dbReference>
<evidence type="ECO:0000313" key="1">
    <source>
        <dbReference type="EMBL" id="KKN00553.1"/>
    </source>
</evidence>
<proteinExistence type="predicted"/>
<dbReference type="AlphaFoldDB" id="A0A0F9Q580"/>
<reference evidence="1" key="1">
    <citation type="journal article" date="2015" name="Nature">
        <title>Complex archaea that bridge the gap between prokaryotes and eukaryotes.</title>
        <authorList>
            <person name="Spang A."/>
            <person name="Saw J.H."/>
            <person name="Jorgensen S.L."/>
            <person name="Zaremba-Niedzwiedzka K."/>
            <person name="Martijn J."/>
            <person name="Lind A.E."/>
            <person name="van Eijk R."/>
            <person name="Schleper C."/>
            <person name="Guy L."/>
            <person name="Ettema T.J."/>
        </authorList>
    </citation>
    <scope>NUCLEOTIDE SEQUENCE</scope>
</reference>